<gene>
    <name evidence="18" type="ORF">CQA57_03960</name>
</gene>
<dbReference type="InterPro" id="IPR036565">
    <property type="entry name" value="Mur-like_cat_sf"/>
</dbReference>
<keyword evidence="12" id="KW-0961">Cell wall biogenesis/degradation</keyword>
<name>A0A3D8J9K1_9HELI</name>
<dbReference type="NCBIfam" id="TIGR01082">
    <property type="entry name" value="murC"/>
    <property type="match status" value="1"/>
</dbReference>
<evidence type="ECO:0000256" key="4">
    <source>
        <dbReference type="ARBA" id="ARBA00022490"/>
    </source>
</evidence>
<organism evidence="18 19">
    <name type="scientific">Helicobacter anseris</name>
    <dbReference type="NCBI Taxonomy" id="375926"/>
    <lineage>
        <taxon>Bacteria</taxon>
        <taxon>Pseudomonadati</taxon>
        <taxon>Campylobacterota</taxon>
        <taxon>Epsilonproteobacteria</taxon>
        <taxon>Campylobacterales</taxon>
        <taxon>Helicobacteraceae</taxon>
        <taxon>Helicobacter</taxon>
    </lineage>
</organism>
<protein>
    <recommendedName>
        <fullName evidence="3 14">UDP-N-acetylmuramate--L-alanine ligase</fullName>
        <ecNumber evidence="3 14">6.3.2.8</ecNumber>
    </recommendedName>
</protein>
<dbReference type="InterPro" id="IPR004101">
    <property type="entry name" value="Mur_ligase_C"/>
</dbReference>
<evidence type="ECO:0000256" key="12">
    <source>
        <dbReference type="ARBA" id="ARBA00023316"/>
    </source>
</evidence>
<evidence type="ECO:0000313" key="18">
    <source>
        <dbReference type="EMBL" id="RDU73970.1"/>
    </source>
</evidence>
<evidence type="ECO:0000256" key="10">
    <source>
        <dbReference type="ARBA" id="ARBA00022984"/>
    </source>
</evidence>
<keyword evidence="4" id="KW-0963">Cytoplasm</keyword>
<evidence type="ECO:0000256" key="7">
    <source>
        <dbReference type="ARBA" id="ARBA00022741"/>
    </source>
</evidence>
<dbReference type="GO" id="GO:0008763">
    <property type="term" value="F:UDP-N-acetylmuramate-L-alanine ligase activity"/>
    <property type="evidence" value="ECO:0007669"/>
    <property type="project" value="UniProtKB-UniRule"/>
</dbReference>
<feature type="domain" description="Mur ligase N-terminal catalytic" evidence="15">
    <location>
        <begin position="8"/>
        <end position="104"/>
    </location>
</feature>
<keyword evidence="7" id="KW-0547">Nucleotide-binding</keyword>
<evidence type="ECO:0000256" key="11">
    <source>
        <dbReference type="ARBA" id="ARBA00023306"/>
    </source>
</evidence>
<dbReference type="PANTHER" id="PTHR43445">
    <property type="entry name" value="UDP-N-ACETYLMURAMATE--L-ALANINE LIGASE-RELATED"/>
    <property type="match status" value="1"/>
</dbReference>
<sequence length="440" mass="49502">MKTIKNLKIHFIGIGGIGISGLAKYLKSQGAIISGSDIAANKLVNSLKSQGVAIHIPHCPSAIQDQDLVIHSAIIKDDNIEIIEAKKKNIPIFSRKDALEFILGQKKVISVCGAHGKSTTSAMLSSIFNHFGAIIGAESKEFGSNVRENMSEGIVFEADESDKSFLNSNPYCAVVTNAEPEHMESYGYNLETFHQAYRDFLDSAKVACINIDDPFLYTLKDKYITLSPKQDIKNIQYFLRDDEPFCRFELKNLGTFEVWGFGEHTASNASLAILIAHTQMDIETIRKNLKNFIGIKKRFDIIQKTGLYIIDDYAHHPTEIVATLKATKTYAKLKQIQKITAIWQPHKFSRLRDNLEAFQESFHDCDELIILPTWKAGEKEIFFDMPKLFAKYSPIIATHIKNNQGIIEIYHQDKLLKSIDKNLVIGLGAGDITYQIRGEK</sequence>
<dbReference type="SUPFAM" id="SSF51984">
    <property type="entry name" value="MurCD N-terminal domain"/>
    <property type="match status" value="1"/>
</dbReference>
<evidence type="ECO:0000259" key="15">
    <source>
        <dbReference type="Pfam" id="PF01225"/>
    </source>
</evidence>
<dbReference type="InterPro" id="IPR013221">
    <property type="entry name" value="Mur_ligase_cen"/>
</dbReference>
<dbReference type="GO" id="GO:0051301">
    <property type="term" value="P:cell division"/>
    <property type="evidence" value="ECO:0007669"/>
    <property type="project" value="UniProtKB-KW"/>
</dbReference>
<keyword evidence="5 18" id="KW-0436">Ligase</keyword>
<dbReference type="Gene3D" id="3.90.190.20">
    <property type="entry name" value="Mur ligase, C-terminal domain"/>
    <property type="match status" value="1"/>
</dbReference>
<evidence type="ECO:0000256" key="9">
    <source>
        <dbReference type="ARBA" id="ARBA00022960"/>
    </source>
</evidence>
<dbReference type="Pfam" id="PF02875">
    <property type="entry name" value="Mur_ligase_C"/>
    <property type="match status" value="1"/>
</dbReference>
<evidence type="ECO:0000256" key="3">
    <source>
        <dbReference type="ARBA" id="ARBA00012211"/>
    </source>
</evidence>
<keyword evidence="8" id="KW-0067">ATP-binding</keyword>
<dbReference type="SUPFAM" id="SSF53244">
    <property type="entry name" value="MurD-like peptide ligases, peptide-binding domain"/>
    <property type="match status" value="1"/>
</dbReference>
<dbReference type="Pfam" id="PF08245">
    <property type="entry name" value="Mur_ligase_M"/>
    <property type="match status" value="1"/>
</dbReference>
<dbReference type="EMBL" id="NXLX01000007">
    <property type="protein sequence ID" value="RDU73970.1"/>
    <property type="molecule type" value="Genomic_DNA"/>
</dbReference>
<evidence type="ECO:0000313" key="19">
    <source>
        <dbReference type="Proteomes" id="UP000256695"/>
    </source>
</evidence>
<dbReference type="GO" id="GO:0005524">
    <property type="term" value="F:ATP binding"/>
    <property type="evidence" value="ECO:0007669"/>
    <property type="project" value="UniProtKB-KW"/>
</dbReference>
<evidence type="ECO:0000256" key="6">
    <source>
        <dbReference type="ARBA" id="ARBA00022618"/>
    </source>
</evidence>
<dbReference type="InterPro" id="IPR005758">
    <property type="entry name" value="UDP-N-AcMur_Ala_ligase_MurC"/>
</dbReference>
<feature type="domain" description="Mur ligase central" evidence="17">
    <location>
        <begin position="111"/>
        <end position="275"/>
    </location>
</feature>
<dbReference type="UniPathway" id="UPA00219"/>
<dbReference type="AlphaFoldDB" id="A0A3D8J9K1"/>
<comment type="subcellular location">
    <subcellularLocation>
        <location evidence="1">Cytoplasm</location>
    </subcellularLocation>
</comment>
<dbReference type="Pfam" id="PF01225">
    <property type="entry name" value="Mur_ligase"/>
    <property type="match status" value="1"/>
</dbReference>
<evidence type="ECO:0000256" key="14">
    <source>
        <dbReference type="NCBIfam" id="TIGR01082"/>
    </source>
</evidence>
<evidence type="ECO:0000256" key="5">
    <source>
        <dbReference type="ARBA" id="ARBA00022598"/>
    </source>
</evidence>
<dbReference type="SUPFAM" id="SSF53623">
    <property type="entry name" value="MurD-like peptide ligases, catalytic domain"/>
    <property type="match status" value="1"/>
</dbReference>
<dbReference type="InterPro" id="IPR000713">
    <property type="entry name" value="Mur_ligase_N"/>
</dbReference>
<evidence type="ECO:0000259" key="17">
    <source>
        <dbReference type="Pfam" id="PF08245"/>
    </source>
</evidence>
<dbReference type="OrthoDB" id="9804126at2"/>
<dbReference type="InterPro" id="IPR036615">
    <property type="entry name" value="Mur_ligase_C_dom_sf"/>
</dbReference>
<dbReference type="EC" id="6.3.2.8" evidence="3 14"/>
<keyword evidence="11" id="KW-0131">Cell cycle</keyword>
<dbReference type="InterPro" id="IPR050061">
    <property type="entry name" value="MurCDEF_pg_biosynth"/>
</dbReference>
<proteinExistence type="predicted"/>
<dbReference type="GO" id="GO:0005737">
    <property type="term" value="C:cytoplasm"/>
    <property type="evidence" value="ECO:0007669"/>
    <property type="project" value="UniProtKB-SubCell"/>
</dbReference>
<dbReference type="PANTHER" id="PTHR43445:SF3">
    <property type="entry name" value="UDP-N-ACETYLMURAMATE--L-ALANINE LIGASE"/>
    <property type="match status" value="1"/>
</dbReference>
<evidence type="ECO:0000256" key="13">
    <source>
        <dbReference type="ARBA" id="ARBA00047833"/>
    </source>
</evidence>
<keyword evidence="9" id="KW-0133">Cell shape</keyword>
<evidence type="ECO:0000259" key="16">
    <source>
        <dbReference type="Pfam" id="PF02875"/>
    </source>
</evidence>
<evidence type="ECO:0000256" key="2">
    <source>
        <dbReference type="ARBA" id="ARBA00004752"/>
    </source>
</evidence>
<comment type="caution">
    <text evidence="18">The sequence shown here is derived from an EMBL/GenBank/DDBJ whole genome shotgun (WGS) entry which is preliminary data.</text>
</comment>
<accession>A0A3D8J9K1</accession>
<comment type="catalytic activity">
    <reaction evidence="13">
        <text>UDP-N-acetyl-alpha-D-muramate + L-alanine + ATP = UDP-N-acetyl-alpha-D-muramoyl-L-alanine + ADP + phosphate + H(+)</text>
        <dbReference type="Rhea" id="RHEA:23372"/>
        <dbReference type="ChEBI" id="CHEBI:15378"/>
        <dbReference type="ChEBI" id="CHEBI:30616"/>
        <dbReference type="ChEBI" id="CHEBI:43474"/>
        <dbReference type="ChEBI" id="CHEBI:57972"/>
        <dbReference type="ChEBI" id="CHEBI:70757"/>
        <dbReference type="ChEBI" id="CHEBI:83898"/>
        <dbReference type="ChEBI" id="CHEBI:456216"/>
        <dbReference type="EC" id="6.3.2.8"/>
    </reaction>
</comment>
<feature type="domain" description="Mur ligase C-terminal" evidence="16">
    <location>
        <begin position="298"/>
        <end position="391"/>
    </location>
</feature>
<evidence type="ECO:0000256" key="1">
    <source>
        <dbReference type="ARBA" id="ARBA00004496"/>
    </source>
</evidence>
<keyword evidence="19" id="KW-1185">Reference proteome</keyword>
<dbReference type="Gene3D" id="3.40.50.720">
    <property type="entry name" value="NAD(P)-binding Rossmann-like Domain"/>
    <property type="match status" value="1"/>
</dbReference>
<dbReference type="GO" id="GO:0009252">
    <property type="term" value="P:peptidoglycan biosynthetic process"/>
    <property type="evidence" value="ECO:0007669"/>
    <property type="project" value="UniProtKB-UniRule"/>
</dbReference>
<keyword evidence="6" id="KW-0132">Cell division</keyword>
<reference evidence="18 19" key="1">
    <citation type="submission" date="2018-04" db="EMBL/GenBank/DDBJ databases">
        <title>Novel Campyloabacter and Helicobacter Species and Strains.</title>
        <authorList>
            <person name="Mannion A.J."/>
            <person name="Shen Z."/>
            <person name="Fox J.G."/>
        </authorList>
    </citation>
    <scope>NUCLEOTIDE SEQUENCE [LARGE SCALE GENOMIC DNA]</scope>
    <source>
        <strain evidence="18 19">MIT 04-9362</strain>
    </source>
</reference>
<comment type="pathway">
    <text evidence="2">Cell wall biogenesis; peptidoglycan biosynthesis.</text>
</comment>
<keyword evidence="10" id="KW-0573">Peptidoglycan synthesis</keyword>
<dbReference type="GO" id="GO:0071555">
    <property type="term" value="P:cell wall organization"/>
    <property type="evidence" value="ECO:0007669"/>
    <property type="project" value="UniProtKB-KW"/>
</dbReference>
<dbReference type="Proteomes" id="UP000256695">
    <property type="component" value="Unassembled WGS sequence"/>
</dbReference>
<dbReference type="Gene3D" id="3.40.1190.10">
    <property type="entry name" value="Mur-like, catalytic domain"/>
    <property type="match status" value="1"/>
</dbReference>
<dbReference type="GO" id="GO:0008360">
    <property type="term" value="P:regulation of cell shape"/>
    <property type="evidence" value="ECO:0007669"/>
    <property type="project" value="UniProtKB-KW"/>
</dbReference>
<evidence type="ECO:0000256" key="8">
    <source>
        <dbReference type="ARBA" id="ARBA00022840"/>
    </source>
</evidence>